<organism evidence="9 10">
    <name type="scientific">Heliocybe sulcata</name>
    <dbReference type="NCBI Taxonomy" id="5364"/>
    <lineage>
        <taxon>Eukaryota</taxon>
        <taxon>Fungi</taxon>
        <taxon>Dikarya</taxon>
        <taxon>Basidiomycota</taxon>
        <taxon>Agaricomycotina</taxon>
        <taxon>Agaricomycetes</taxon>
        <taxon>Gloeophyllales</taxon>
        <taxon>Gloeophyllaceae</taxon>
        <taxon>Heliocybe</taxon>
    </lineage>
</organism>
<dbReference type="Proteomes" id="UP000305948">
    <property type="component" value="Unassembled WGS sequence"/>
</dbReference>
<keyword evidence="10" id="KW-1185">Reference proteome</keyword>
<comment type="subcellular location">
    <subcellularLocation>
        <location evidence="1">Membrane</location>
        <topology evidence="1">Multi-pass membrane protein</topology>
    </subcellularLocation>
</comment>
<dbReference type="PANTHER" id="PTHR33048">
    <property type="entry name" value="PTH11-LIKE INTEGRAL MEMBRANE PROTEIN (AFU_ORTHOLOGUE AFUA_5G11245)"/>
    <property type="match status" value="1"/>
</dbReference>
<keyword evidence="3 7" id="KW-1133">Transmembrane helix</keyword>
<feature type="transmembrane region" description="Helical" evidence="7">
    <location>
        <begin position="122"/>
        <end position="144"/>
    </location>
</feature>
<sequence>MNLAHSPKPPSPTALRVAVTIVHPVAILCTAFRLGYRYTRLKFWWDDALAGLSMVLDAVSLVSIWMLTDNSWAGPLHEPMRTRKVAYWLASLTFNSVLWSARLSILYSIMRITPTTMTLRRVTYAMAVLFGLMYASIIIQKVYFCVHDGRWQTSPILQCHLGKSIAITELTTDCVADVVLVAIPWGLMSRLRLPRAHRKLLLTVFSASIVTTAVSIPHAVFVLGPEGLLSDITAHIEAGVSLIVANMLVLVTYVYKAFMRGQGIDDPGPDPVPVDAREQQRASLPHMLDPQASWTRSTILNTYDLQQIGQPVSESEVSRPGSRAETVRVGTSRMINVAGMAGGSSGMPERDAPLRRDVFDDGSSMDENETKYS</sequence>
<dbReference type="AlphaFoldDB" id="A0A5C3MZL2"/>
<keyword evidence="4 7" id="KW-0472">Membrane</keyword>
<feature type="transmembrane region" description="Helical" evidence="7">
    <location>
        <begin position="15"/>
        <end position="36"/>
    </location>
</feature>
<name>A0A5C3MZL2_9AGAM</name>
<evidence type="ECO:0000313" key="10">
    <source>
        <dbReference type="Proteomes" id="UP000305948"/>
    </source>
</evidence>
<feature type="transmembrane region" description="Helical" evidence="7">
    <location>
        <begin position="232"/>
        <end position="255"/>
    </location>
</feature>
<evidence type="ECO:0000256" key="1">
    <source>
        <dbReference type="ARBA" id="ARBA00004141"/>
    </source>
</evidence>
<dbReference type="STRING" id="5364.A0A5C3MZL2"/>
<dbReference type="InterPro" id="IPR052337">
    <property type="entry name" value="SAT4-like"/>
</dbReference>
<reference evidence="9 10" key="1">
    <citation type="journal article" date="2019" name="Nat. Ecol. Evol.">
        <title>Megaphylogeny resolves global patterns of mushroom evolution.</title>
        <authorList>
            <person name="Varga T."/>
            <person name="Krizsan K."/>
            <person name="Foldi C."/>
            <person name="Dima B."/>
            <person name="Sanchez-Garcia M."/>
            <person name="Sanchez-Ramirez S."/>
            <person name="Szollosi G.J."/>
            <person name="Szarkandi J.G."/>
            <person name="Papp V."/>
            <person name="Albert L."/>
            <person name="Andreopoulos W."/>
            <person name="Angelini C."/>
            <person name="Antonin V."/>
            <person name="Barry K.W."/>
            <person name="Bougher N.L."/>
            <person name="Buchanan P."/>
            <person name="Buyck B."/>
            <person name="Bense V."/>
            <person name="Catcheside P."/>
            <person name="Chovatia M."/>
            <person name="Cooper J."/>
            <person name="Damon W."/>
            <person name="Desjardin D."/>
            <person name="Finy P."/>
            <person name="Geml J."/>
            <person name="Haridas S."/>
            <person name="Hughes K."/>
            <person name="Justo A."/>
            <person name="Karasinski D."/>
            <person name="Kautmanova I."/>
            <person name="Kiss B."/>
            <person name="Kocsube S."/>
            <person name="Kotiranta H."/>
            <person name="LaButti K.M."/>
            <person name="Lechner B.E."/>
            <person name="Liimatainen K."/>
            <person name="Lipzen A."/>
            <person name="Lukacs Z."/>
            <person name="Mihaltcheva S."/>
            <person name="Morgado L.N."/>
            <person name="Niskanen T."/>
            <person name="Noordeloos M.E."/>
            <person name="Ohm R.A."/>
            <person name="Ortiz-Santana B."/>
            <person name="Ovrebo C."/>
            <person name="Racz N."/>
            <person name="Riley R."/>
            <person name="Savchenko A."/>
            <person name="Shiryaev A."/>
            <person name="Soop K."/>
            <person name="Spirin V."/>
            <person name="Szebenyi C."/>
            <person name="Tomsovsky M."/>
            <person name="Tulloss R.E."/>
            <person name="Uehling J."/>
            <person name="Grigoriev I.V."/>
            <person name="Vagvolgyi C."/>
            <person name="Papp T."/>
            <person name="Martin F.M."/>
            <person name="Miettinen O."/>
            <person name="Hibbett D.S."/>
            <person name="Nagy L.G."/>
        </authorList>
    </citation>
    <scope>NUCLEOTIDE SEQUENCE [LARGE SCALE GENOMIC DNA]</scope>
    <source>
        <strain evidence="9 10">OMC1185</strain>
    </source>
</reference>
<dbReference type="OrthoDB" id="3229610at2759"/>
<feature type="transmembrane region" description="Helical" evidence="7">
    <location>
        <begin position="87"/>
        <end position="110"/>
    </location>
</feature>
<evidence type="ECO:0000256" key="3">
    <source>
        <dbReference type="ARBA" id="ARBA00022989"/>
    </source>
</evidence>
<evidence type="ECO:0000256" key="7">
    <source>
        <dbReference type="SAM" id="Phobius"/>
    </source>
</evidence>
<evidence type="ECO:0000259" key="8">
    <source>
        <dbReference type="Pfam" id="PF20684"/>
    </source>
</evidence>
<dbReference type="EMBL" id="ML213516">
    <property type="protein sequence ID" value="TFK49228.1"/>
    <property type="molecule type" value="Genomic_DNA"/>
</dbReference>
<keyword evidence="2 7" id="KW-0812">Transmembrane</keyword>
<dbReference type="PANTHER" id="PTHR33048:SF19">
    <property type="entry name" value="MEMBRANE PROTEIN PTH11-LIKE, PUTATIVE (AFU_ORTHOLOGUE AFUA_1G14080)-RELATED"/>
    <property type="match status" value="1"/>
</dbReference>
<evidence type="ECO:0000256" key="5">
    <source>
        <dbReference type="ARBA" id="ARBA00038359"/>
    </source>
</evidence>
<feature type="domain" description="Rhodopsin" evidence="8">
    <location>
        <begin position="33"/>
        <end position="221"/>
    </location>
</feature>
<protein>
    <recommendedName>
        <fullName evidence="8">Rhodopsin domain-containing protein</fullName>
    </recommendedName>
</protein>
<dbReference type="InterPro" id="IPR049326">
    <property type="entry name" value="Rhodopsin_dom_fungi"/>
</dbReference>
<feature type="compositionally biased region" description="Basic and acidic residues" evidence="6">
    <location>
        <begin position="348"/>
        <end position="359"/>
    </location>
</feature>
<feature type="transmembrane region" description="Helical" evidence="7">
    <location>
        <begin position="48"/>
        <end position="67"/>
    </location>
</feature>
<feature type="region of interest" description="Disordered" evidence="6">
    <location>
        <begin position="339"/>
        <end position="373"/>
    </location>
</feature>
<evidence type="ECO:0000256" key="6">
    <source>
        <dbReference type="SAM" id="MobiDB-lite"/>
    </source>
</evidence>
<evidence type="ECO:0000313" key="9">
    <source>
        <dbReference type="EMBL" id="TFK49228.1"/>
    </source>
</evidence>
<feature type="transmembrane region" description="Helical" evidence="7">
    <location>
        <begin position="164"/>
        <end position="188"/>
    </location>
</feature>
<proteinExistence type="inferred from homology"/>
<gene>
    <name evidence="9" type="ORF">OE88DRAFT_1736872</name>
</gene>
<accession>A0A5C3MZL2</accession>
<feature type="transmembrane region" description="Helical" evidence="7">
    <location>
        <begin position="200"/>
        <end position="220"/>
    </location>
</feature>
<comment type="similarity">
    <text evidence="5">Belongs to the SAT4 family.</text>
</comment>
<evidence type="ECO:0000256" key="2">
    <source>
        <dbReference type="ARBA" id="ARBA00022692"/>
    </source>
</evidence>
<dbReference type="Pfam" id="PF20684">
    <property type="entry name" value="Fung_rhodopsin"/>
    <property type="match status" value="1"/>
</dbReference>
<evidence type="ECO:0000256" key="4">
    <source>
        <dbReference type="ARBA" id="ARBA00023136"/>
    </source>
</evidence>
<dbReference type="GO" id="GO:0016020">
    <property type="term" value="C:membrane"/>
    <property type="evidence" value="ECO:0007669"/>
    <property type="project" value="UniProtKB-SubCell"/>
</dbReference>